<reference evidence="2" key="1">
    <citation type="journal article" date="2019" name="Int. J. Syst. Evol. Microbiol.">
        <title>The Global Catalogue of Microorganisms (GCM) 10K type strain sequencing project: providing services to taxonomists for standard genome sequencing and annotation.</title>
        <authorList>
            <consortium name="The Broad Institute Genomics Platform"/>
            <consortium name="The Broad Institute Genome Sequencing Center for Infectious Disease"/>
            <person name="Wu L."/>
            <person name="Ma J."/>
        </authorList>
    </citation>
    <scope>NUCLEOTIDE SEQUENCE [LARGE SCALE GENOMIC DNA]</scope>
    <source>
        <strain evidence="2">CCUG 54939</strain>
    </source>
</reference>
<dbReference type="InterPro" id="IPR010263">
    <property type="entry name" value="T6SS_TssK"/>
</dbReference>
<name>A0ABV8CPB2_9GAMM</name>
<dbReference type="RefSeq" id="WP_377152163.1">
    <property type="nucleotide sequence ID" value="NZ_JBHSAF010000012.1"/>
</dbReference>
<dbReference type="Proteomes" id="UP001595692">
    <property type="component" value="Unassembled WGS sequence"/>
</dbReference>
<dbReference type="EMBL" id="JBHSAF010000012">
    <property type="protein sequence ID" value="MFC3913759.1"/>
    <property type="molecule type" value="Genomic_DNA"/>
</dbReference>
<proteinExistence type="predicted"/>
<comment type="caution">
    <text evidence="1">The sequence shown here is derived from an EMBL/GenBank/DDBJ whole genome shotgun (WGS) entry which is preliminary data.</text>
</comment>
<protein>
    <submittedName>
        <fullName evidence="1">Type VI secretion system baseplate subunit TssK</fullName>
    </submittedName>
</protein>
<sequence>MEHSVVWREGLFLRPQHLQQQDRYWHSLLQRYMQALFPHAIGVLRLEFSPVHLLAGHIQLTQLDVCLPQGHWCLAPQRDALPEALALTEECIEGELLYLSVADEHGHPMPINCITRSIPDVMSQHAMAADIELAQLRPRLYWQHQVKDIADALPVARIKRLHANGHIELDTEYLPCTMTLSGSKGLEVLLHGVLQLLRQKQRQLTTPEPRLLTAHHCAHRTLQLIWLSRNITRLNHLLTLGHSQPEAIFDYLLEQEAELCALAPSPSPAPCLDPVRYCHTEQDRCFKAVIARMVERLTPFGLDGLHPITVQSSGPGQYRATLQPADIATPYRLWLGLKANSGDPLASQLIQQQLKIAFPGTMPDLLTLQLPGLALRMVSAPPAGWPTDYLCIEIVLNEDQLRQLEQEQVLLIQLTGELPALTLQLWIQIL</sequence>
<dbReference type="PANTHER" id="PTHR35566:SF1">
    <property type="entry name" value="TYPE VI SECRETION SYSTEM BASEPLATE COMPONENT TSSK1"/>
    <property type="match status" value="1"/>
</dbReference>
<organism evidence="1 2">
    <name type="scientific">Pseudaeromonas sharmana</name>
    <dbReference type="NCBI Taxonomy" id="328412"/>
    <lineage>
        <taxon>Bacteria</taxon>
        <taxon>Pseudomonadati</taxon>
        <taxon>Pseudomonadota</taxon>
        <taxon>Gammaproteobacteria</taxon>
        <taxon>Aeromonadales</taxon>
        <taxon>Aeromonadaceae</taxon>
        <taxon>Pseudaeromonas</taxon>
    </lineage>
</organism>
<evidence type="ECO:0000313" key="2">
    <source>
        <dbReference type="Proteomes" id="UP001595692"/>
    </source>
</evidence>
<dbReference type="PANTHER" id="PTHR35566">
    <property type="entry name" value="BLR3599 PROTEIN"/>
    <property type="match status" value="1"/>
</dbReference>
<gene>
    <name evidence="1" type="primary">tssK</name>
    <name evidence="1" type="ORF">ACFOSS_09805</name>
</gene>
<dbReference type="Pfam" id="PF05936">
    <property type="entry name" value="T6SS_VasE"/>
    <property type="match status" value="1"/>
</dbReference>
<dbReference type="NCBIfam" id="TIGR03353">
    <property type="entry name" value="VI_chp_4"/>
    <property type="match status" value="1"/>
</dbReference>
<evidence type="ECO:0000313" key="1">
    <source>
        <dbReference type="EMBL" id="MFC3913759.1"/>
    </source>
</evidence>
<accession>A0ABV8CPB2</accession>
<keyword evidence="2" id="KW-1185">Reference proteome</keyword>